<dbReference type="RefSeq" id="WP_131150344.1">
    <property type="nucleotide sequence ID" value="NZ_SJTG01000001.1"/>
</dbReference>
<feature type="transmembrane region" description="Helical" evidence="6">
    <location>
        <begin position="224"/>
        <end position="248"/>
    </location>
</feature>
<evidence type="ECO:0000313" key="8">
    <source>
        <dbReference type="EMBL" id="TCI12877.1"/>
    </source>
</evidence>
<dbReference type="InterPro" id="IPR051449">
    <property type="entry name" value="ABC-2_transporter_component"/>
</dbReference>
<organism evidence="8 9">
    <name type="scientific">Dyella soli</name>
    <dbReference type="NCBI Taxonomy" id="522319"/>
    <lineage>
        <taxon>Bacteria</taxon>
        <taxon>Pseudomonadati</taxon>
        <taxon>Pseudomonadota</taxon>
        <taxon>Gammaproteobacteria</taxon>
        <taxon>Lysobacterales</taxon>
        <taxon>Rhodanobacteraceae</taxon>
        <taxon>Dyella</taxon>
    </lineage>
</organism>
<dbReference type="PANTHER" id="PTHR30294:SF47">
    <property type="entry name" value="INNER MEMBRANE TRANSPORT PERMEASE YHHJ"/>
    <property type="match status" value="1"/>
</dbReference>
<dbReference type="Pfam" id="PF12698">
    <property type="entry name" value="ABC2_membrane_3"/>
    <property type="match status" value="1"/>
</dbReference>
<keyword evidence="3 6" id="KW-0812">Transmembrane</keyword>
<sequence>MSARQPSPIVRCWRREWQHVARSRWDQFLLFGFPLILVVVIAWIFTPSVATELPVAVIDHDASPVSRALVRRIDATSSAHVVLSTSDDEAARRLFRRAEAYAIVDIPQNTEREINRGLSAKIYIFFNDSFYSSGNQVRRAVEGAIQSLSGELAGARLTDKRAGQRPVAATSPLNVQAVSLFNPQVSFEQALVSMVHPAVLHLLALCAMIGAICREADDGRMDDWIGDGSVAAALAGKLLPYILVYTAWNLVALAWLSGIRGWTVEGSVWLIALAQWLMYVAYAAFAVLFAGAAGETARALSAGSLFAGPSLAYANTLFPTIGAPMFVQVWTHALPYTAYMRLQNQQWQMGSSIADSLPQIAALLAFPIVLALPCLWLMSRARHKTGVVAT</sequence>
<dbReference type="EMBL" id="SJTG01000001">
    <property type="protein sequence ID" value="TCI12877.1"/>
    <property type="molecule type" value="Genomic_DNA"/>
</dbReference>
<dbReference type="Proteomes" id="UP000291822">
    <property type="component" value="Unassembled WGS sequence"/>
</dbReference>
<evidence type="ECO:0000256" key="1">
    <source>
        <dbReference type="ARBA" id="ARBA00004651"/>
    </source>
</evidence>
<evidence type="ECO:0000256" key="2">
    <source>
        <dbReference type="ARBA" id="ARBA00022475"/>
    </source>
</evidence>
<keyword evidence="5 6" id="KW-0472">Membrane</keyword>
<feature type="transmembrane region" description="Helical" evidence="6">
    <location>
        <begin position="190"/>
        <end position="212"/>
    </location>
</feature>
<evidence type="ECO:0000256" key="5">
    <source>
        <dbReference type="ARBA" id="ARBA00023136"/>
    </source>
</evidence>
<name>A0A4V2NMD2_9GAMM</name>
<proteinExistence type="predicted"/>
<reference evidence="8 9" key="1">
    <citation type="submission" date="2019-02" db="EMBL/GenBank/DDBJ databases">
        <title>Dyella amyloliquefaciens sp. nov., isolated from forest soil.</title>
        <authorList>
            <person name="Gao Z.-H."/>
            <person name="Qiu L.-H."/>
        </authorList>
    </citation>
    <scope>NUCLEOTIDE SEQUENCE [LARGE SCALE GENOMIC DNA]</scope>
    <source>
        <strain evidence="8 9">KACC 12747</strain>
    </source>
</reference>
<evidence type="ECO:0000313" key="9">
    <source>
        <dbReference type="Proteomes" id="UP000291822"/>
    </source>
</evidence>
<feature type="transmembrane region" description="Helical" evidence="6">
    <location>
        <begin position="28"/>
        <end position="45"/>
    </location>
</feature>
<evidence type="ECO:0000259" key="7">
    <source>
        <dbReference type="Pfam" id="PF12698"/>
    </source>
</evidence>
<accession>A0A4V2NMD2</accession>
<comment type="caution">
    <text evidence="8">The sequence shown here is derived from an EMBL/GenBank/DDBJ whole genome shotgun (WGS) entry which is preliminary data.</text>
</comment>
<feature type="transmembrane region" description="Helical" evidence="6">
    <location>
        <begin position="311"/>
        <end position="331"/>
    </location>
</feature>
<keyword evidence="9" id="KW-1185">Reference proteome</keyword>
<feature type="transmembrane region" description="Helical" evidence="6">
    <location>
        <begin position="357"/>
        <end position="378"/>
    </location>
</feature>
<protein>
    <submittedName>
        <fullName evidence="8">ABC transporter permease</fullName>
    </submittedName>
</protein>
<evidence type="ECO:0000256" key="4">
    <source>
        <dbReference type="ARBA" id="ARBA00022989"/>
    </source>
</evidence>
<comment type="subcellular location">
    <subcellularLocation>
        <location evidence="1">Cell membrane</location>
        <topology evidence="1">Multi-pass membrane protein</topology>
    </subcellularLocation>
</comment>
<feature type="transmembrane region" description="Helical" evidence="6">
    <location>
        <begin position="268"/>
        <end position="290"/>
    </location>
</feature>
<keyword evidence="4 6" id="KW-1133">Transmembrane helix</keyword>
<dbReference type="GO" id="GO:0140359">
    <property type="term" value="F:ABC-type transporter activity"/>
    <property type="evidence" value="ECO:0007669"/>
    <property type="project" value="InterPro"/>
</dbReference>
<evidence type="ECO:0000256" key="6">
    <source>
        <dbReference type="SAM" id="Phobius"/>
    </source>
</evidence>
<dbReference type="GO" id="GO:0005886">
    <property type="term" value="C:plasma membrane"/>
    <property type="evidence" value="ECO:0007669"/>
    <property type="project" value="UniProtKB-SubCell"/>
</dbReference>
<feature type="domain" description="ABC-2 type transporter transmembrane" evidence="7">
    <location>
        <begin position="28"/>
        <end position="371"/>
    </location>
</feature>
<keyword evidence="2" id="KW-1003">Cell membrane</keyword>
<dbReference type="PANTHER" id="PTHR30294">
    <property type="entry name" value="MEMBRANE COMPONENT OF ABC TRANSPORTER YHHJ-RELATED"/>
    <property type="match status" value="1"/>
</dbReference>
<dbReference type="AlphaFoldDB" id="A0A4V2NMD2"/>
<gene>
    <name evidence="8" type="ORF">EZM97_06030</name>
</gene>
<dbReference type="Gene3D" id="3.40.1710.10">
    <property type="entry name" value="abc type-2 transporter like domain"/>
    <property type="match status" value="1"/>
</dbReference>
<dbReference type="InterPro" id="IPR013525">
    <property type="entry name" value="ABC2_TM"/>
</dbReference>
<evidence type="ECO:0000256" key="3">
    <source>
        <dbReference type="ARBA" id="ARBA00022692"/>
    </source>
</evidence>